<name>A0ABD5Y3W7_9EURY</name>
<dbReference type="RefSeq" id="WP_274326133.1">
    <property type="nucleotide sequence ID" value="NZ_CP118158.1"/>
</dbReference>
<keyword evidence="3" id="KW-1185">Reference proteome</keyword>
<evidence type="ECO:0000259" key="1">
    <source>
        <dbReference type="Pfam" id="PF00884"/>
    </source>
</evidence>
<dbReference type="Gene3D" id="3.40.720.10">
    <property type="entry name" value="Alkaline Phosphatase, subunit A"/>
    <property type="match status" value="1"/>
</dbReference>
<dbReference type="SUPFAM" id="SSF53649">
    <property type="entry name" value="Alkaline phosphatase-like"/>
    <property type="match status" value="1"/>
</dbReference>
<proteinExistence type="predicted"/>
<dbReference type="CDD" id="cd16148">
    <property type="entry name" value="sulfatase_like"/>
    <property type="match status" value="1"/>
</dbReference>
<dbReference type="AlphaFoldDB" id="A0ABD5Y3W7"/>
<reference evidence="2 3" key="1">
    <citation type="journal article" date="2019" name="Int. J. Syst. Evol. Microbiol.">
        <title>The Global Catalogue of Microorganisms (GCM) 10K type strain sequencing project: providing services to taxonomists for standard genome sequencing and annotation.</title>
        <authorList>
            <consortium name="The Broad Institute Genomics Platform"/>
            <consortium name="The Broad Institute Genome Sequencing Center for Infectious Disease"/>
            <person name="Wu L."/>
            <person name="Ma J."/>
        </authorList>
    </citation>
    <scope>NUCLEOTIDE SEQUENCE [LARGE SCALE GENOMIC DNA]</scope>
    <source>
        <strain evidence="2 3">XZYJT29</strain>
    </source>
</reference>
<organism evidence="2 3">
    <name type="scientific">Halosimplex aquaticum</name>
    <dbReference type="NCBI Taxonomy" id="3026162"/>
    <lineage>
        <taxon>Archaea</taxon>
        <taxon>Methanobacteriati</taxon>
        <taxon>Methanobacteriota</taxon>
        <taxon>Stenosarchaea group</taxon>
        <taxon>Halobacteria</taxon>
        <taxon>Halobacteriales</taxon>
        <taxon>Haloarculaceae</taxon>
        <taxon>Halosimplex</taxon>
    </lineage>
</organism>
<dbReference type="Pfam" id="PF00884">
    <property type="entry name" value="Sulfatase"/>
    <property type="match status" value="1"/>
</dbReference>
<feature type="domain" description="Sulfatase N-terminal" evidence="1">
    <location>
        <begin position="4"/>
        <end position="332"/>
    </location>
</feature>
<evidence type="ECO:0000313" key="3">
    <source>
        <dbReference type="Proteomes" id="UP001596432"/>
    </source>
</evidence>
<comment type="caution">
    <text evidence="2">The sequence shown here is derived from an EMBL/GenBank/DDBJ whole genome shotgun (WGS) entry which is preliminary data.</text>
</comment>
<dbReference type="GeneID" id="78820874"/>
<dbReference type="Gene3D" id="3.30.1120.10">
    <property type="match status" value="1"/>
</dbReference>
<dbReference type="EMBL" id="JBHTAS010000001">
    <property type="protein sequence ID" value="MFC7140578.1"/>
    <property type="molecule type" value="Genomic_DNA"/>
</dbReference>
<dbReference type="InterPro" id="IPR052701">
    <property type="entry name" value="GAG_Ulvan_Degrading_Sulfatases"/>
</dbReference>
<dbReference type="InterPro" id="IPR000917">
    <property type="entry name" value="Sulfatase_N"/>
</dbReference>
<evidence type="ECO:0000313" key="2">
    <source>
        <dbReference type="EMBL" id="MFC7140578.1"/>
    </source>
</evidence>
<dbReference type="Proteomes" id="UP001596432">
    <property type="component" value="Unassembled WGS sequence"/>
</dbReference>
<protein>
    <submittedName>
        <fullName evidence="2">Sulfatase</fullName>
    </submittedName>
</protein>
<accession>A0ABD5Y3W7</accession>
<dbReference type="PANTHER" id="PTHR43751">
    <property type="entry name" value="SULFATASE"/>
    <property type="match status" value="1"/>
</dbReference>
<dbReference type="InterPro" id="IPR017850">
    <property type="entry name" value="Alkaline_phosphatase_core_sf"/>
</dbReference>
<sequence length="453" mass="51450">MKENAVLITVDSLRRDHLTPYSEKSPAETPNIAEFSNDATVLNSFWSGGVSTTPSMKVALTGVYDQSHYDYGPLPSELPYLPSVLGDDVTTVGINTNIHTSEANGWDRGWDEFIDLTETDSGVSNSHLRERAAKLMRNLPTSFDQLVRTIDRYRSMKQGELPFPQPDVIVPKLDDVLSGVSPPFFVWVHLMDPHSPFLPVSRRDEYNDLRVAKIHGILETNQQKLSEEDRKFVSRLYRSRVESTDEHIGEILDLLDSHGYYDDSLTWIVADHGEELGERGFIGHSHLGAPENLYAETTHIPSILRAPSTDIEGGVPSSHLDIVSTIGDWFDVDVSSECMGDSLLDAEVRDFQGRDLWTMNRMDPIHSVSVTQGKWRYIHRYDSDGDTVENSELYDIENDPRMERDVAGKKPEILDELRQLSEEKIAWLEDKQNIHREMDEQMESKLSDLGYIE</sequence>
<gene>
    <name evidence="2" type="ORF">ACFQMA_12170</name>
</gene>
<dbReference type="PANTHER" id="PTHR43751:SF3">
    <property type="entry name" value="SULFATASE N-TERMINAL DOMAIN-CONTAINING PROTEIN"/>
    <property type="match status" value="1"/>
</dbReference>